<dbReference type="EMBL" id="MU826356">
    <property type="protein sequence ID" value="KAJ7379651.1"/>
    <property type="molecule type" value="Genomic_DNA"/>
</dbReference>
<keyword evidence="2" id="KW-1185">Reference proteome</keyword>
<name>A0A9W9ZDD5_9CNID</name>
<accession>A0A9W9ZDD5</accession>
<dbReference type="Proteomes" id="UP001163046">
    <property type="component" value="Unassembled WGS sequence"/>
</dbReference>
<comment type="caution">
    <text evidence="1">The sequence shown here is derived from an EMBL/GenBank/DDBJ whole genome shotgun (WGS) entry which is preliminary data.</text>
</comment>
<evidence type="ECO:0000313" key="2">
    <source>
        <dbReference type="Proteomes" id="UP001163046"/>
    </source>
</evidence>
<dbReference type="AlphaFoldDB" id="A0A9W9ZDD5"/>
<dbReference type="OrthoDB" id="5982990at2759"/>
<organism evidence="1 2">
    <name type="scientific">Desmophyllum pertusum</name>
    <dbReference type="NCBI Taxonomy" id="174260"/>
    <lineage>
        <taxon>Eukaryota</taxon>
        <taxon>Metazoa</taxon>
        <taxon>Cnidaria</taxon>
        <taxon>Anthozoa</taxon>
        <taxon>Hexacorallia</taxon>
        <taxon>Scleractinia</taxon>
        <taxon>Caryophylliina</taxon>
        <taxon>Caryophylliidae</taxon>
        <taxon>Desmophyllum</taxon>
    </lineage>
</organism>
<protein>
    <submittedName>
        <fullName evidence="1">Uncharacterized protein</fullName>
    </submittedName>
</protein>
<proteinExistence type="predicted"/>
<sequence>MAMLDFLLEDWMPWYNENRDFSTLDPNRPFKGIKGMTRELVVAITTNIESQEFRRRYGEEKGLPAEHPRAGSTDDVEGIFAFFHELLGPIFDEKAFHDTFPKVMLEYTKKCDPDLPFYHYTGVNERFNSGLLPSFNQPSEHGHGERLDQVQISRRADPGVFVANRAVIPQRGQLTVRAAHFRPAEDLPPPPLH</sequence>
<gene>
    <name evidence="1" type="ORF">OS493_014049</name>
</gene>
<reference evidence="1" key="1">
    <citation type="submission" date="2023-01" db="EMBL/GenBank/DDBJ databases">
        <title>Genome assembly of the deep-sea coral Lophelia pertusa.</title>
        <authorList>
            <person name="Herrera S."/>
            <person name="Cordes E."/>
        </authorList>
    </citation>
    <scope>NUCLEOTIDE SEQUENCE</scope>
    <source>
        <strain evidence="1">USNM1676648</strain>
        <tissue evidence="1">Polyp</tissue>
    </source>
</reference>
<evidence type="ECO:0000313" key="1">
    <source>
        <dbReference type="EMBL" id="KAJ7379651.1"/>
    </source>
</evidence>